<comment type="caution">
    <text evidence="1">The sequence shown here is derived from an EMBL/GenBank/DDBJ whole genome shotgun (WGS) entry which is preliminary data.</text>
</comment>
<evidence type="ECO:0000313" key="1">
    <source>
        <dbReference type="EMBL" id="OAD21049.1"/>
    </source>
</evidence>
<name>A0A176RZD0_9GAMM</name>
<feature type="non-terminal residue" evidence="1">
    <location>
        <position position="191"/>
    </location>
</feature>
<protein>
    <submittedName>
        <fullName evidence="1">Uncharacterized protein</fullName>
    </submittedName>
</protein>
<dbReference type="Proteomes" id="UP000076962">
    <property type="component" value="Unassembled WGS sequence"/>
</dbReference>
<gene>
    <name evidence="1" type="ORF">THIOM_003200</name>
</gene>
<organism evidence="1 2">
    <name type="scientific">Candidatus Thiomargarita nelsonii</name>
    <dbReference type="NCBI Taxonomy" id="1003181"/>
    <lineage>
        <taxon>Bacteria</taxon>
        <taxon>Pseudomonadati</taxon>
        <taxon>Pseudomonadota</taxon>
        <taxon>Gammaproteobacteria</taxon>
        <taxon>Thiotrichales</taxon>
        <taxon>Thiotrichaceae</taxon>
        <taxon>Thiomargarita</taxon>
    </lineage>
</organism>
<dbReference type="EMBL" id="LUTY01001910">
    <property type="protein sequence ID" value="OAD21049.1"/>
    <property type="molecule type" value="Genomic_DNA"/>
</dbReference>
<proteinExistence type="predicted"/>
<evidence type="ECO:0000313" key="2">
    <source>
        <dbReference type="Proteomes" id="UP000076962"/>
    </source>
</evidence>
<reference evidence="1 2" key="1">
    <citation type="submission" date="2016-05" db="EMBL/GenBank/DDBJ databases">
        <title>Single-cell genome of chain-forming Candidatus Thiomargarita nelsonii and comparison to other large sulfur-oxidizing bacteria.</title>
        <authorList>
            <person name="Winkel M."/>
            <person name="Salman V."/>
            <person name="Woyke T."/>
            <person name="Schulz-Vogt H."/>
            <person name="Richter M."/>
            <person name="Flood B."/>
            <person name="Bailey J."/>
            <person name="Amann R."/>
            <person name="Mussmann M."/>
        </authorList>
    </citation>
    <scope>NUCLEOTIDE SEQUENCE [LARGE SCALE GENOMIC DNA]</scope>
    <source>
        <strain evidence="1 2">THI036</strain>
    </source>
</reference>
<dbReference type="InterPro" id="IPR027417">
    <property type="entry name" value="P-loop_NTPase"/>
</dbReference>
<dbReference type="SUPFAM" id="SSF52540">
    <property type="entry name" value="P-loop containing nucleoside triphosphate hydrolases"/>
    <property type="match status" value="1"/>
</dbReference>
<accession>A0A176RZD0</accession>
<keyword evidence="2" id="KW-1185">Reference proteome</keyword>
<sequence length="191" mass="22129">MQLSAVSNSLKRLKLTGNERFDIMVMDEIELNIQHVFGKTFDKERDLRPDTLEILRGLVKNANYFVGMQAQITQLSYDFLKFCGRVDDTYLIRNTHQRYKSHPVSWHWLKESCIDQLYVWLDKGEPCIVACMSQKLLKKLENALKQRYPNEVIQCVHSENKGDQHTKAILNNPDGARPLALLHTPVIDMGV</sequence>
<dbReference type="AlphaFoldDB" id="A0A176RZD0"/>